<evidence type="ECO:0000256" key="1">
    <source>
        <dbReference type="ARBA" id="ARBA00022598"/>
    </source>
</evidence>
<feature type="domain" description="ATP-grasp" evidence="5">
    <location>
        <begin position="112"/>
        <end position="308"/>
    </location>
</feature>
<dbReference type="InterPro" id="IPR013815">
    <property type="entry name" value="ATP_grasp_subdomain_1"/>
</dbReference>
<dbReference type="Pfam" id="PF21360">
    <property type="entry name" value="PylC-like_N"/>
    <property type="match status" value="1"/>
</dbReference>
<dbReference type="PANTHER" id="PTHR43055:SF1">
    <property type="entry name" value="FORMATE-DEPENDENT PHOSPHORIBOSYLGLYCINAMIDE FORMYLTRANSFERASE"/>
    <property type="match status" value="1"/>
</dbReference>
<sequence>MSLCGKTLLVLGGYPLMEKVIEKAHELGVRVLCTDWNNDAPAKAIADNSFSVSTTDVDALEELCRREGVDGVFPGAVDVNLVPAAKLCDRLGLPCYATAEQFARTLDKLSFKEAAAAAGMPVARSWDADSIGDEEAAALPFPLIVKPSDSYSSRGISICDKPEQLSACVAKAKKVSPTGQCIVEEFLEGDDVYLYFTVQDGCVSLSAMADRLTQPQDSDGIGMAPQPQLYLFPSRYLDLYEKQASDGVQRLADCLGLRQGSFMIQGIVSHGRISFFEMGLRMTGGAGFILIRHVNQIDQCEMHIRFALGEPFGPWDVRKLDDARFCAPSCVLVPLLQPGTIASIEGLQAVADLPSFVDSVVYLAEGDAVGGVGTLDQALARLYFCADSAEDLLADLQRAKSLIRVRDSLGQDMLTPWFSDEEAARCLA</sequence>
<dbReference type="GO" id="GO:0046872">
    <property type="term" value="F:metal ion binding"/>
    <property type="evidence" value="ECO:0007669"/>
    <property type="project" value="InterPro"/>
</dbReference>
<dbReference type="SUPFAM" id="SSF56059">
    <property type="entry name" value="Glutathione synthetase ATP-binding domain-like"/>
    <property type="match status" value="1"/>
</dbReference>
<evidence type="ECO:0000256" key="3">
    <source>
        <dbReference type="ARBA" id="ARBA00022840"/>
    </source>
</evidence>
<keyword evidence="3 4" id="KW-0067">ATP-binding</keyword>
<dbReference type="AlphaFoldDB" id="A0A7C9JDM7"/>
<reference evidence="6" key="1">
    <citation type="submission" date="2018-08" db="EMBL/GenBank/DDBJ databases">
        <title>Murine metabolic-syndrome-specific gut microbial biobank.</title>
        <authorList>
            <person name="Liu C."/>
        </authorList>
    </citation>
    <scope>NUCLEOTIDE SEQUENCE [LARGE SCALE GENOMIC DNA]</scope>
    <source>
        <strain evidence="6">Z82</strain>
    </source>
</reference>
<dbReference type="GO" id="GO:0016874">
    <property type="term" value="F:ligase activity"/>
    <property type="evidence" value="ECO:0007669"/>
    <property type="project" value="UniProtKB-KW"/>
</dbReference>
<organism evidence="6">
    <name type="scientific">Muribaculaceae bacterium Z82</name>
    <dbReference type="NCBI Taxonomy" id="2304548"/>
    <lineage>
        <taxon>Bacteria</taxon>
        <taxon>Pseudomonadati</taxon>
        <taxon>Bacteroidota</taxon>
        <taxon>Bacteroidia</taxon>
        <taxon>Bacteroidales</taxon>
        <taxon>Muribaculaceae</taxon>
    </lineage>
</organism>
<name>A0A7C9JDM7_9BACT</name>
<proteinExistence type="predicted"/>
<dbReference type="Pfam" id="PF02786">
    <property type="entry name" value="CPSase_L_D2"/>
    <property type="match status" value="1"/>
</dbReference>
<evidence type="ECO:0000313" key="6">
    <source>
        <dbReference type="EMBL" id="NBI34416.1"/>
    </source>
</evidence>
<accession>A0A7C9JDM7</accession>
<keyword evidence="2 4" id="KW-0547">Nucleotide-binding</keyword>
<evidence type="ECO:0000256" key="4">
    <source>
        <dbReference type="PROSITE-ProRule" id="PRU00409"/>
    </source>
</evidence>
<gene>
    <name evidence="6" type="ORF">D1639_05095</name>
</gene>
<dbReference type="Gene3D" id="3.30.1490.20">
    <property type="entry name" value="ATP-grasp fold, A domain"/>
    <property type="match status" value="1"/>
</dbReference>
<dbReference type="PANTHER" id="PTHR43055">
    <property type="entry name" value="FORMATE-DEPENDENT PHOSPHORIBOSYLGLYCINAMIDE FORMYLTRANSFERASE"/>
    <property type="match status" value="1"/>
</dbReference>
<evidence type="ECO:0000256" key="2">
    <source>
        <dbReference type="ARBA" id="ARBA00022741"/>
    </source>
</evidence>
<dbReference type="InterPro" id="IPR048764">
    <property type="entry name" value="PylC_N"/>
</dbReference>
<dbReference type="Pfam" id="PF18603">
    <property type="entry name" value="LAL_C2"/>
    <property type="match status" value="1"/>
</dbReference>
<protein>
    <submittedName>
        <fullName evidence="6">ATP-grasp domain-containing protein</fullName>
    </submittedName>
</protein>
<dbReference type="InterPro" id="IPR011761">
    <property type="entry name" value="ATP-grasp"/>
</dbReference>
<comment type="caution">
    <text evidence="6">The sequence shown here is derived from an EMBL/GenBank/DDBJ whole genome shotgun (WGS) entry which is preliminary data.</text>
</comment>
<dbReference type="Gene3D" id="3.40.50.20">
    <property type="match status" value="1"/>
</dbReference>
<dbReference type="SUPFAM" id="SSF52440">
    <property type="entry name" value="PreATP-grasp domain"/>
    <property type="match status" value="1"/>
</dbReference>
<keyword evidence="1" id="KW-0436">Ligase</keyword>
<dbReference type="GO" id="GO:0005524">
    <property type="term" value="F:ATP binding"/>
    <property type="evidence" value="ECO:0007669"/>
    <property type="project" value="UniProtKB-UniRule"/>
</dbReference>
<dbReference type="InterPro" id="IPR016185">
    <property type="entry name" value="PreATP-grasp_dom_sf"/>
</dbReference>
<dbReference type="InterPro" id="IPR005479">
    <property type="entry name" value="CPAse_ATP-bd"/>
</dbReference>
<dbReference type="GO" id="GO:0005829">
    <property type="term" value="C:cytosol"/>
    <property type="evidence" value="ECO:0007669"/>
    <property type="project" value="TreeGrafter"/>
</dbReference>
<dbReference type="Gene3D" id="3.30.470.20">
    <property type="entry name" value="ATP-grasp fold, B domain"/>
    <property type="match status" value="1"/>
</dbReference>
<dbReference type="InterPro" id="IPR040570">
    <property type="entry name" value="LAL_C2"/>
</dbReference>
<evidence type="ECO:0000259" key="5">
    <source>
        <dbReference type="PROSITE" id="PS50975"/>
    </source>
</evidence>
<dbReference type="PROSITE" id="PS50975">
    <property type="entry name" value="ATP_GRASP"/>
    <property type="match status" value="1"/>
</dbReference>
<dbReference type="EMBL" id="QWKH01000026">
    <property type="protein sequence ID" value="NBI34416.1"/>
    <property type="molecule type" value="Genomic_DNA"/>
</dbReference>